<comment type="similarity">
    <text evidence="4">Belongs to the cyclin family.</text>
</comment>
<gene>
    <name evidence="7" type="ORF">ADUPG1_009174</name>
</gene>
<evidence type="ECO:0000313" key="8">
    <source>
        <dbReference type="Proteomes" id="UP001057375"/>
    </source>
</evidence>
<dbReference type="Pfam" id="PF00134">
    <property type="entry name" value="Cyclin_N"/>
    <property type="match status" value="1"/>
</dbReference>
<dbReference type="InterPro" id="IPR048258">
    <property type="entry name" value="Cyclins_cyclin-box"/>
</dbReference>
<dbReference type="SUPFAM" id="SSF47954">
    <property type="entry name" value="Cyclin-like"/>
    <property type="match status" value="2"/>
</dbReference>
<organism evidence="7 8">
    <name type="scientific">Aduncisulcus paluster</name>
    <dbReference type="NCBI Taxonomy" id="2918883"/>
    <lineage>
        <taxon>Eukaryota</taxon>
        <taxon>Metamonada</taxon>
        <taxon>Carpediemonas-like organisms</taxon>
        <taxon>Aduncisulcus</taxon>
    </lineage>
</organism>
<comment type="caution">
    <text evidence="7">The sequence shown here is derived from an EMBL/GenBank/DDBJ whole genome shotgun (WGS) entry which is preliminary data.</text>
</comment>
<keyword evidence="1" id="KW-0132">Cell division</keyword>
<evidence type="ECO:0000259" key="5">
    <source>
        <dbReference type="SMART" id="SM00385"/>
    </source>
</evidence>
<keyword evidence="2 4" id="KW-0195">Cyclin</keyword>
<evidence type="ECO:0000256" key="4">
    <source>
        <dbReference type="RuleBase" id="RU000383"/>
    </source>
</evidence>
<sequence>MFSVLGERKQTSENAVYRLHGLKKKPAEISMMPSTEPTETIEDIDFVDKDNPQAVPEYVKEIYAYLLEQETRYAAPADYLDHQPALTHKMRSVLVDWISEVHTRLKLANESFFHAVTIVDRFLAVKKVAKKSLQLVGIASLLIASKFEESYTPSVKDFVYMGGEDSYSRAELLDMERVILNTLQFTLSNPTAITFLRRFARVGSMSNRDRYLAFFLAELCQIEYKMLRYKPSEVAATCVYYSHKLTHARHPWTATLQHYCGYTESDLTECVGHLENLIVKYNACKLAAMDKKYSKVRYYRVASIIKK</sequence>
<evidence type="ECO:0000256" key="3">
    <source>
        <dbReference type="ARBA" id="ARBA00023306"/>
    </source>
</evidence>
<protein>
    <submittedName>
        <fullName evidence="7">Cyclin like protein</fullName>
    </submittedName>
</protein>
<dbReference type="InterPro" id="IPR006671">
    <property type="entry name" value="Cyclin_N"/>
</dbReference>
<dbReference type="PROSITE" id="PS00292">
    <property type="entry name" value="CYCLINS"/>
    <property type="match status" value="1"/>
</dbReference>
<dbReference type="Gene3D" id="1.10.472.10">
    <property type="entry name" value="Cyclin-like"/>
    <property type="match status" value="2"/>
</dbReference>
<evidence type="ECO:0000259" key="6">
    <source>
        <dbReference type="SMART" id="SM01332"/>
    </source>
</evidence>
<feature type="domain" description="Cyclin-like" evidence="5">
    <location>
        <begin position="194"/>
        <end position="276"/>
    </location>
</feature>
<dbReference type="CDD" id="cd20507">
    <property type="entry name" value="CYCLIN_CCNB1-like_rpt1"/>
    <property type="match status" value="1"/>
</dbReference>
<dbReference type="Proteomes" id="UP001057375">
    <property type="component" value="Unassembled WGS sequence"/>
</dbReference>
<keyword evidence="3" id="KW-0131">Cell cycle</keyword>
<keyword evidence="8" id="KW-1185">Reference proteome</keyword>
<proteinExistence type="inferred from homology"/>
<reference evidence="7" key="1">
    <citation type="submission" date="2022-03" db="EMBL/GenBank/DDBJ databases">
        <title>Draft genome sequence of Aduncisulcus paluster, a free-living microaerophilic Fornicata.</title>
        <authorList>
            <person name="Yuyama I."/>
            <person name="Kume K."/>
            <person name="Tamura T."/>
            <person name="Inagaki Y."/>
            <person name="Hashimoto T."/>
        </authorList>
    </citation>
    <scope>NUCLEOTIDE SEQUENCE</scope>
    <source>
        <strain evidence="7">NY0171</strain>
    </source>
</reference>
<dbReference type="InterPro" id="IPR013763">
    <property type="entry name" value="Cyclin-like_dom"/>
</dbReference>
<feature type="domain" description="Cyclin C-terminal" evidence="6">
    <location>
        <begin position="190"/>
        <end position="307"/>
    </location>
</feature>
<dbReference type="SMART" id="SM00385">
    <property type="entry name" value="CYCLIN"/>
    <property type="match status" value="2"/>
</dbReference>
<dbReference type="InterPro" id="IPR004367">
    <property type="entry name" value="Cyclin_C-dom"/>
</dbReference>
<evidence type="ECO:0000256" key="2">
    <source>
        <dbReference type="ARBA" id="ARBA00023127"/>
    </source>
</evidence>
<evidence type="ECO:0000256" key="1">
    <source>
        <dbReference type="ARBA" id="ARBA00022618"/>
    </source>
</evidence>
<evidence type="ECO:0000313" key="7">
    <source>
        <dbReference type="EMBL" id="GKT36155.1"/>
    </source>
</evidence>
<name>A0ABQ5KUM0_9EUKA</name>
<dbReference type="Pfam" id="PF02984">
    <property type="entry name" value="Cyclin_C"/>
    <property type="match status" value="1"/>
</dbReference>
<dbReference type="PANTHER" id="PTHR10177">
    <property type="entry name" value="CYCLINS"/>
    <property type="match status" value="1"/>
</dbReference>
<dbReference type="InterPro" id="IPR039361">
    <property type="entry name" value="Cyclin"/>
</dbReference>
<dbReference type="SMART" id="SM01332">
    <property type="entry name" value="Cyclin_C"/>
    <property type="match status" value="1"/>
</dbReference>
<dbReference type="InterPro" id="IPR036915">
    <property type="entry name" value="Cyclin-like_sf"/>
</dbReference>
<feature type="domain" description="Cyclin-like" evidence="5">
    <location>
        <begin position="96"/>
        <end position="181"/>
    </location>
</feature>
<accession>A0ABQ5KUM0</accession>
<dbReference type="InterPro" id="IPR046965">
    <property type="entry name" value="Cyclin_A/B-like"/>
</dbReference>
<dbReference type="PIRSF" id="PIRSF001771">
    <property type="entry name" value="Cyclin_A_B_D_E"/>
    <property type="match status" value="1"/>
</dbReference>
<dbReference type="EMBL" id="BQXS01011152">
    <property type="protein sequence ID" value="GKT36155.1"/>
    <property type="molecule type" value="Genomic_DNA"/>
</dbReference>